<protein>
    <submittedName>
        <fullName evidence="1">Uncharacterized protein</fullName>
    </submittedName>
</protein>
<proteinExistence type="predicted"/>
<evidence type="ECO:0000313" key="1">
    <source>
        <dbReference type="EMBL" id="VYU36986.1"/>
    </source>
</evidence>
<sequence>MDQFRISKMLKMNNLQDILSSGKVNADEGEQIYRFLLINDYYISSEYEVVNTLFKVMVLNDLWDAQIALRYFEYLNYEGWEYECLIVRGILLENNLSLAGEFCLETKLVQNGLSYFRDNAIWRGKDYENEDIPVSLAEWAIGYDYEKKTFYEIK</sequence>
<dbReference type="EMBL" id="CACRUF010000057">
    <property type="protein sequence ID" value="VYU36986.1"/>
    <property type="molecule type" value="Genomic_DNA"/>
</dbReference>
<accession>A0A6N3E5M9</accession>
<dbReference type="AlphaFoldDB" id="A0A6N3E5M9"/>
<reference evidence="1" key="1">
    <citation type="submission" date="2019-11" db="EMBL/GenBank/DDBJ databases">
        <authorList>
            <person name="Feng L."/>
        </authorList>
    </citation>
    <scope>NUCLEOTIDE SEQUENCE</scope>
    <source>
        <strain evidence="1">VdisparLFYP95</strain>
    </source>
</reference>
<name>A0A6N3E5M9_9FIRM</name>
<organism evidence="1">
    <name type="scientific">Veillonella dispar</name>
    <dbReference type="NCBI Taxonomy" id="39778"/>
    <lineage>
        <taxon>Bacteria</taxon>
        <taxon>Bacillati</taxon>
        <taxon>Bacillota</taxon>
        <taxon>Negativicutes</taxon>
        <taxon>Veillonellales</taxon>
        <taxon>Veillonellaceae</taxon>
        <taxon>Veillonella</taxon>
    </lineage>
</organism>
<gene>
    <name evidence="1" type="ORF">VDLFYP95_00273</name>
</gene>
<dbReference type="RefSeq" id="WP_156720099.1">
    <property type="nucleotide sequence ID" value="NZ_CACRUF010000057.1"/>
</dbReference>